<keyword evidence="4" id="KW-0677">Repeat</keyword>
<evidence type="ECO:0000313" key="14">
    <source>
        <dbReference type="Proteomes" id="UP000193642"/>
    </source>
</evidence>
<dbReference type="PROSITE" id="PS50893">
    <property type="entry name" value="ABC_TRANSPORTER_2"/>
    <property type="match status" value="2"/>
</dbReference>
<dbReference type="PROSITE" id="PS00211">
    <property type="entry name" value="ABC_TRANSPORTER_1"/>
    <property type="match status" value="2"/>
</dbReference>
<dbReference type="PROSITE" id="PS50929">
    <property type="entry name" value="ABC_TM1F"/>
    <property type="match status" value="2"/>
</dbReference>
<dbReference type="InterPro" id="IPR027417">
    <property type="entry name" value="P-loop_NTPase"/>
</dbReference>
<evidence type="ECO:0000256" key="1">
    <source>
        <dbReference type="ARBA" id="ARBA00004128"/>
    </source>
</evidence>
<feature type="transmembrane region" description="Helical" evidence="10">
    <location>
        <begin position="790"/>
        <end position="813"/>
    </location>
</feature>
<evidence type="ECO:0000313" key="13">
    <source>
        <dbReference type="EMBL" id="ORY40399.1"/>
    </source>
</evidence>
<gene>
    <name evidence="13" type="ORF">BCR33DRAFT_852731</name>
</gene>
<dbReference type="STRING" id="329046.A0A1Y2C059"/>
<accession>A0A1Y2C059</accession>
<feature type="compositionally biased region" description="Basic and acidic residues" evidence="9">
    <location>
        <begin position="1"/>
        <end position="11"/>
    </location>
</feature>
<feature type="transmembrane region" description="Helical" evidence="10">
    <location>
        <begin position="983"/>
        <end position="1011"/>
    </location>
</feature>
<dbReference type="Proteomes" id="UP000193642">
    <property type="component" value="Unassembled WGS sequence"/>
</dbReference>
<evidence type="ECO:0000259" key="11">
    <source>
        <dbReference type="PROSITE" id="PS50893"/>
    </source>
</evidence>
<keyword evidence="13" id="KW-0378">Hydrolase</keyword>
<reference evidence="13 14" key="1">
    <citation type="submission" date="2016-07" db="EMBL/GenBank/DDBJ databases">
        <title>Pervasive Adenine N6-methylation of Active Genes in Fungi.</title>
        <authorList>
            <consortium name="DOE Joint Genome Institute"/>
            <person name="Mondo S.J."/>
            <person name="Dannebaum R.O."/>
            <person name="Kuo R.C."/>
            <person name="Labutti K."/>
            <person name="Haridas S."/>
            <person name="Kuo A."/>
            <person name="Salamov A."/>
            <person name="Ahrendt S.R."/>
            <person name="Lipzen A."/>
            <person name="Sullivan W."/>
            <person name="Andreopoulos W.B."/>
            <person name="Clum A."/>
            <person name="Lindquist E."/>
            <person name="Daum C."/>
            <person name="Ramamoorthy G.K."/>
            <person name="Gryganskyi A."/>
            <person name="Culley D."/>
            <person name="Magnuson J.K."/>
            <person name="James T.Y."/>
            <person name="O'Malley M.A."/>
            <person name="Stajich J.E."/>
            <person name="Spatafora J.W."/>
            <person name="Visel A."/>
            <person name="Grigoriev I.V."/>
        </authorList>
    </citation>
    <scope>NUCLEOTIDE SEQUENCE [LARGE SCALE GENOMIC DNA]</scope>
    <source>
        <strain evidence="13 14">JEL800</strain>
    </source>
</reference>
<dbReference type="GO" id="GO:0140359">
    <property type="term" value="F:ABC-type transporter activity"/>
    <property type="evidence" value="ECO:0007669"/>
    <property type="project" value="InterPro"/>
</dbReference>
<dbReference type="CDD" id="cd18606">
    <property type="entry name" value="ABC_6TM_YOR1_D2_like"/>
    <property type="match status" value="1"/>
</dbReference>
<dbReference type="InterPro" id="IPR011527">
    <property type="entry name" value="ABC1_TM_dom"/>
</dbReference>
<feature type="transmembrane region" description="Helical" evidence="10">
    <location>
        <begin position="225"/>
        <end position="246"/>
    </location>
</feature>
<feature type="transmembrane region" description="Helical" evidence="10">
    <location>
        <begin position="120"/>
        <end position="140"/>
    </location>
</feature>
<feature type="transmembrane region" description="Helical" evidence="10">
    <location>
        <begin position="876"/>
        <end position="903"/>
    </location>
</feature>
<keyword evidence="2" id="KW-0813">Transport</keyword>
<feature type="domain" description="ABC transporter" evidence="11">
    <location>
        <begin position="465"/>
        <end position="686"/>
    </location>
</feature>
<dbReference type="FunFam" id="1.20.1560.10:FF:000010">
    <property type="entry name" value="Multidrug resistance-associated ABC transporter"/>
    <property type="match status" value="1"/>
</dbReference>
<evidence type="ECO:0000256" key="4">
    <source>
        <dbReference type="ARBA" id="ARBA00022737"/>
    </source>
</evidence>
<dbReference type="InterPro" id="IPR050173">
    <property type="entry name" value="ABC_transporter_C-like"/>
</dbReference>
<dbReference type="FunFam" id="3.40.50.300:FF:000163">
    <property type="entry name" value="Multidrug resistance-associated protein member 4"/>
    <property type="match status" value="1"/>
</dbReference>
<comment type="subcellular location">
    <subcellularLocation>
        <location evidence="1">Vacuole membrane</location>
        <topology evidence="1">Multi-pass membrane protein</topology>
    </subcellularLocation>
</comment>
<keyword evidence="8 10" id="KW-0472">Membrane</keyword>
<dbReference type="CDD" id="cd18597">
    <property type="entry name" value="ABC_6TM_YOR1_D1_like"/>
    <property type="match status" value="1"/>
</dbReference>
<protein>
    <submittedName>
        <fullName evidence="13">p-loop containing nucleoside triphosphate hydrolase protein</fullName>
    </submittedName>
</protein>
<dbReference type="Pfam" id="PF00005">
    <property type="entry name" value="ABC_tran"/>
    <property type="match status" value="2"/>
</dbReference>
<dbReference type="FunFam" id="1.20.1560.10:FF:000082">
    <property type="entry name" value="ABC transporter, multidrug resistance associated protein"/>
    <property type="match status" value="1"/>
</dbReference>
<proteinExistence type="predicted"/>
<feature type="region of interest" description="Disordered" evidence="9">
    <location>
        <begin position="1"/>
        <end position="20"/>
    </location>
</feature>
<dbReference type="CDD" id="cd03250">
    <property type="entry name" value="ABCC_MRP_domain1"/>
    <property type="match status" value="1"/>
</dbReference>
<dbReference type="Gene3D" id="1.20.1560.10">
    <property type="entry name" value="ABC transporter type 1, transmembrane domain"/>
    <property type="match status" value="2"/>
</dbReference>
<feature type="transmembrane region" description="Helical" evidence="10">
    <location>
        <begin position="752"/>
        <end position="770"/>
    </location>
</feature>
<keyword evidence="7 10" id="KW-1133">Transmembrane helix</keyword>
<keyword evidence="14" id="KW-1185">Reference proteome</keyword>
<dbReference type="CDD" id="cd03244">
    <property type="entry name" value="ABCC_MRP_domain2"/>
    <property type="match status" value="1"/>
</dbReference>
<dbReference type="SUPFAM" id="SSF90123">
    <property type="entry name" value="ABC transporter transmembrane region"/>
    <property type="match status" value="2"/>
</dbReference>
<evidence type="ECO:0000256" key="5">
    <source>
        <dbReference type="ARBA" id="ARBA00022741"/>
    </source>
</evidence>
<comment type="caution">
    <text evidence="13">The sequence shown here is derived from an EMBL/GenBank/DDBJ whole genome shotgun (WGS) entry which is preliminary data.</text>
</comment>
<dbReference type="Pfam" id="PF00664">
    <property type="entry name" value="ABC_membrane"/>
    <property type="match status" value="2"/>
</dbReference>
<dbReference type="PANTHER" id="PTHR24223:SF443">
    <property type="entry name" value="MULTIDRUG-RESISTANCE LIKE PROTEIN 1, ISOFORM I"/>
    <property type="match status" value="1"/>
</dbReference>
<name>A0A1Y2C059_9FUNG</name>
<feature type="transmembrane region" description="Helical" evidence="10">
    <location>
        <begin position="252"/>
        <end position="272"/>
    </location>
</feature>
<dbReference type="EMBL" id="MCGO01000035">
    <property type="protein sequence ID" value="ORY40399.1"/>
    <property type="molecule type" value="Genomic_DNA"/>
</dbReference>
<dbReference type="GO" id="GO:0016887">
    <property type="term" value="F:ATP hydrolysis activity"/>
    <property type="evidence" value="ECO:0007669"/>
    <property type="project" value="InterPro"/>
</dbReference>
<dbReference type="FunFam" id="3.40.50.300:FF:000997">
    <property type="entry name" value="Multidrug resistance-associated protein 1"/>
    <property type="match status" value="1"/>
</dbReference>
<dbReference type="GO" id="GO:0000329">
    <property type="term" value="C:fungal-type vacuole membrane"/>
    <property type="evidence" value="ECO:0007669"/>
    <property type="project" value="UniProtKB-ARBA"/>
</dbReference>
<keyword evidence="3 10" id="KW-0812">Transmembrane</keyword>
<dbReference type="SUPFAM" id="SSF52540">
    <property type="entry name" value="P-loop containing nucleoside triphosphate hydrolases"/>
    <property type="match status" value="2"/>
</dbReference>
<evidence type="ECO:0000256" key="6">
    <source>
        <dbReference type="ARBA" id="ARBA00022840"/>
    </source>
</evidence>
<evidence type="ECO:0000256" key="3">
    <source>
        <dbReference type="ARBA" id="ARBA00022692"/>
    </source>
</evidence>
<dbReference type="InterPro" id="IPR036640">
    <property type="entry name" value="ABC1_TM_sf"/>
</dbReference>
<evidence type="ECO:0000256" key="9">
    <source>
        <dbReference type="SAM" id="MobiDB-lite"/>
    </source>
</evidence>
<dbReference type="Gene3D" id="3.40.50.300">
    <property type="entry name" value="P-loop containing nucleotide triphosphate hydrolases"/>
    <property type="match status" value="2"/>
</dbReference>
<feature type="transmembrane region" description="Helical" evidence="10">
    <location>
        <begin position="152"/>
        <end position="170"/>
    </location>
</feature>
<dbReference type="PANTHER" id="PTHR24223">
    <property type="entry name" value="ATP-BINDING CASSETTE SUB-FAMILY C"/>
    <property type="match status" value="1"/>
</dbReference>
<keyword evidence="5" id="KW-0547">Nucleotide-binding</keyword>
<dbReference type="InterPro" id="IPR003593">
    <property type="entry name" value="AAA+_ATPase"/>
</dbReference>
<evidence type="ECO:0000256" key="2">
    <source>
        <dbReference type="ARBA" id="ARBA00022448"/>
    </source>
</evidence>
<keyword evidence="6" id="KW-0067">ATP-binding</keyword>
<organism evidence="13 14">
    <name type="scientific">Rhizoclosmatium globosum</name>
    <dbReference type="NCBI Taxonomy" id="329046"/>
    <lineage>
        <taxon>Eukaryota</taxon>
        <taxon>Fungi</taxon>
        <taxon>Fungi incertae sedis</taxon>
        <taxon>Chytridiomycota</taxon>
        <taxon>Chytridiomycota incertae sedis</taxon>
        <taxon>Chytridiomycetes</taxon>
        <taxon>Chytridiales</taxon>
        <taxon>Chytriomycetaceae</taxon>
        <taxon>Rhizoclosmatium</taxon>
    </lineage>
</organism>
<evidence type="ECO:0000259" key="12">
    <source>
        <dbReference type="PROSITE" id="PS50929"/>
    </source>
</evidence>
<feature type="domain" description="ABC transmembrane type-1" evidence="12">
    <location>
        <begin position="754"/>
        <end position="1026"/>
    </location>
</feature>
<sequence length="1317" mass="146133">MVASKEAEHLQVSETSAGPCPKSNASWLDRLAFSWVNSLFKKGAKKPLVISDLWDIPENIACQDLAEQFEAAWAIELKKFKEQQAKDGGGKAYEVDGTLLKRTLWALCFRQVFPLGFLKVFSDLCNLFSPFLVQYIILYIQQKATSSPGTGVGYALGLFVLQILATFTLNTFTQELAVHAIAMRTAITAIIYRKSIKLSASARQKFDAGTVINMVSTDSARVEQFFNVINFIWTIPIMVAINMIFLIHSLGWAALVGMGMLVIALPIQTHLFTKMKAIRRDQAPITDERVKKTTEILNGVRVIKLFSWETSFVEMVQLIRKRELKLVLRRALYQSTVMTQAQALPILTSCASFIAYSAINPTLDPAYIFSSLAWFQQLRQPIWMLPNILNAWSEFSVAVVRVEGLLLATELDERPAAYELPDGNAVVVKDGNFDWRGPVFIDGVVPSKVSKKGKKKRSSKKGKANGKEEVVKIETPSSSTLKNINLEIPKGSLVAIVGAVGSGKSSLLNALVGEMKRISGTVEFSGSISYSPQTAWIQNASVRENITFGSQFDAERYYQVIYDSALLPDLKVLTDADQTSIGERGINLSGGQKQRINLARLMYSLSDIVLLDDPLSAVDAHVGRHLFNNCIKGSLKSRTRLLVTHQLHFLPECDYILFLKDGEIVERGTYQELLDAKRDFAAMISVHGSEQQDTVEEETGVKDISDALKEIEVLVSTEKAAKDIMRVEDQETGSVKGAVWFRYMQAAGGSGFVIQLAFLVLMVQGCYVGNNLWLAAWTSHDFDLTQLQYIGIYAGIGLGFAASLFAYAIFFGYTGATAAKTLHEKALARVLRCPVYFFDTTPLGRIINRFSRDVDAVDNSIALNFRQLVQQLSVTISTFIVMCYALPIFTAPVIPALGIYYYVQNVYRKTARELKRLDSTTKSPLYANFGETILGISTIRAYSDERRFIARNDHVTDVTNSPYFLLVTCQNWLSIRLQFIGSVLVLFAAMFGIFSNTITASLLGLCLSYSLTVTQTLAMAVQNFTQTEIAMNSVERVEHYAYRLESEAEPVIPDHRPPSENWPEMGVIEFKDVTMRYAPNLPIVLDAISFKIGNGEKVGIVGRTGSGKSTLMQALFRMTEPSSGSMIIDGVETEKLGLLDLRKALAIIPQDAVVFSGTFRSNMDPFSEHTDNELWDALNRAGLAAKVKRSEGKLDAPVDAGGENLSVGERQLLCLSRAMLKTPKILIMDEATANVDFETDAMIQKSLREDFKNSTVLTIAHRLNTIMDYDRVMVLDKGKLCEFDSPRNLLANPNSIFAALVAQTGENNAEVLKKMVL</sequence>
<dbReference type="GO" id="GO:0005524">
    <property type="term" value="F:ATP binding"/>
    <property type="evidence" value="ECO:0007669"/>
    <property type="project" value="UniProtKB-KW"/>
</dbReference>
<dbReference type="InterPro" id="IPR017871">
    <property type="entry name" value="ABC_transporter-like_CS"/>
</dbReference>
<evidence type="ECO:0000256" key="8">
    <source>
        <dbReference type="ARBA" id="ARBA00023136"/>
    </source>
</evidence>
<dbReference type="OrthoDB" id="6500128at2759"/>
<evidence type="ECO:0000256" key="7">
    <source>
        <dbReference type="ARBA" id="ARBA00022989"/>
    </source>
</evidence>
<feature type="domain" description="ABC transporter" evidence="11">
    <location>
        <begin position="1068"/>
        <end position="1302"/>
    </location>
</feature>
<dbReference type="SMART" id="SM00382">
    <property type="entry name" value="AAA"/>
    <property type="match status" value="2"/>
</dbReference>
<feature type="domain" description="ABC transmembrane type-1" evidence="12">
    <location>
        <begin position="117"/>
        <end position="394"/>
    </location>
</feature>
<dbReference type="InterPro" id="IPR003439">
    <property type="entry name" value="ABC_transporter-like_ATP-bd"/>
</dbReference>
<evidence type="ECO:0000256" key="10">
    <source>
        <dbReference type="SAM" id="Phobius"/>
    </source>
</evidence>